<accession>A0A6A6GS32</accession>
<protein>
    <submittedName>
        <fullName evidence="2">Uncharacterized protein</fullName>
    </submittedName>
</protein>
<dbReference type="AlphaFoldDB" id="A0A6A6GS32"/>
<feature type="compositionally biased region" description="Basic and acidic residues" evidence="1">
    <location>
        <begin position="46"/>
        <end position="55"/>
    </location>
</feature>
<name>A0A6A6GS32_VIRVR</name>
<evidence type="ECO:0000313" key="2">
    <source>
        <dbReference type="EMBL" id="KAF2228545.1"/>
    </source>
</evidence>
<proteinExistence type="predicted"/>
<dbReference type="Proteomes" id="UP000800092">
    <property type="component" value="Unassembled WGS sequence"/>
</dbReference>
<evidence type="ECO:0000313" key="3">
    <source>
        <dbReference type="Proteomes" id="UP000800092"/>
    </source>
</evidence>
<evidence type="ECO:0000256" key="1">
    <source>
        <dbReference type="SAM" id="MobiDB-lite"/>
    </source>
</evidence>
<dbReference type="EMBL" id="ML991913">
    <property type="protein sequence ID" value="KAF2228545.1"/>
    <property type="molecule type" value="Genomic_DNA"/>
</dbReference>
<gene>
    <name evidence="2" type="ORF">EV356DRAFT_512920</name>
</gene>
<organism evidence="2 3">
    <name type="scientific">Viridothelium virens</name>
    <name type="common">Speckled blister lichen</name>
    <name type="synonym">Trypethelium virens</name>
    <dbReference type="NCBI Taxonomy" id="1048519"/>
    <lineage>
        <taxon>Eukaryota</taxon>
        <taxon>Fungi</taxon>
        <taxon>Dikarya</taxon>
        <taxon>Ascomycota</taxon>
        <taxon>Pezizomycotina</taxon>
        <taxon>Dothideomycetes</taxon>
        <taxon>Dothideomycetes incertae sedis</taxon>
        <taxon>Trypetheliales</taxon>
        <taxon>Trypetheliaceae</taxon>
        <taxon>Viridothelium</taxon>
    </lineage>
</organism>
<reference evidence="2" key="1">
    <citation type="journal article" date="2020" name="Stud. Mycol.">
        <title>101 Dothideomycetes genomes: a test case for predicting lifestyles and emergence of pathogens.</title>
        <authorList>
            <person name="Haridas S."/>
            <person name="Albert R."/>
            <person name="Binder M."/>
            <person name="Bloem J."/>
            <person name="Labutti K."/>
            <person name="Salamov A."/>
            <person name="Andreopoulos B."/>
            <person name="Baker S."/>
            <person name="Barry K."/>
            <person name="Bills G."/>
            <person name="Bluhm B."/>
            <person name="Cannon C."/>
            <person name="Castanera R."/>
            <person name="Culley D."/>
            <person name="Daum C."/>
            <person name="Ezra D."/>
            <person name="Gonzalez J."/>
            <person name="Henrissat B."/>
            <person name="Kuo A."/>
            <person name="Liang C."/>
            <person name="Lipzen A."/>
            <person name="Lutzoni F."/>
            <person name="Magnuson J."/>
            <person name="Mondo S."/>
            <person name="Nolan M."/>
            <person name="Ohm R."/>
            <person name="Pangilinan J."/>
            <person name="Park H.-J."/>
            <person name="Ramirez L."/>
            <person name="Alfaro M."/>
            <person name="Sun H."/>
            <person name="Tritt A."/>
            <person name="Yoshinaga Y."/>
            <person name="Zwiers L.-H."/>
            <person name="Turgeon B."/>
            <person name="Goodwin S."/>
            <person name="Spatafora J."/>
            <person name="Crous P."/>
            <person name="Grigoriev I."/>
        </authorList>
    </citation>
    <scope>NUCLEOTIDE SEQUENCE</scope>
    <source>
        <strain evidence="2">Tuck. ex Michener</strain>
    </source>
</reference>
<feature type="region of interest" description="Disordered" evidence="1">
    <location>
        <begin position="42"/>
        <end position="74"/>
    </location>
</feature>
<keyword evidence="3" id="KW-1185">Reference proteome</keyword>
<sequence>MGGRKTEVTPYIQNTYNSNYAPAEFINFGDNITATIGKHKCQSQTDIKRNERSGYDEEADPYTPKRAKPDCTVDECSNPTNLEAKNAIEEIKVRTEEESHIYYHNLGLNKNKNKQWYNVIIWGRVFDDGIRAVSKKLRVNQYNKAKMEDKATAA</sequence>